<dbReference type="Pfam" id="PF14200">
    <property type="entry name" value="RicinB_lectin_2"/>
    <property type="match status" value="1"/>
</dbReference>
<comment type="caution">
    <text evidence="3">The sequence shown here is derived from an EMBL/GenBank/DDBJ whole genome shotgun (WGS) entry which is preliminary data.</text>
</comment>
<dbReference type="SUPFAM" id="SSF50939">
    <property type="entry name" value="Sialidases"/>
    <property type="match status" value="1"/>
</dbReference>
<dbReference type="SUPFAM" id="SSF50370">
    <property type="entry name" value="Ricin B-like lectins"/>
    <property type="match status" value="1"/>
</dbReference>
<dbReference type="CDD" id="cd15482">
    <property type="entry name" value="Sialidase_non-viral"/>
    <property type="match status" value="1"/>
</dbReference>
<dbReference type="InterPro" id="IPR008979">
    <property type="entry name" value="Galactose-bd-like_sf"/>
</dbReference>
<dbReference type="Gene3D" id="2.60.120.260">
    <property type="entry name" value="Galactose-binding domain-like"/>
    <property type="match status" value="1"/>
</dbReference>
<dbReference type="SMART" id="SM00458">
    <property type="entry name" value="RICIN"/>
    <property type="match status" value="1"/>
</dbReference>
<evidence type="ECO:0000313" key="4">
    <source>
        <dbReference type="Proteomes" id="UP001596378"/>
    </source>
</evidence>
<dbReference type="Gene3D" id="2.80.10.50">
    <property type="match status" value="3"/>
</dbReference>
<feature type="domain" description="Ricin B lectin" evidence="2">
    <location>
        <begin position="538"/>
        <end position="675"/>
    </location>
</feature>
<dbReference type="PROSITE" id="PS50231">
    <property type="entry name" value="RICIN_B_LECTIN"/>
    <property type="match status" value="1"/>
</dbReference>
<accession>A0ABW2FD85</accession>
<reference evidence="4" key="1">
    <citation type="journal article" date="2019" name="Int. J. Syst. Evol. Microbiol.">
        <title>The Global Catalogue of Microorganisms (GCM) 10K type strain sequencing project: providing services to taxonomists for standard genome sequencing and annotation.</title>
        <authorList>
            <consortium name="The Broad Institute Genomics Platform"/>
            <consortium name="The Broad Institute Genome Sequencing Center for Infectious Disease"/>
            <person name="Wu L."/>
            <person name="Ma J."/>
        </authorList>
    </citation>
    <scope>NUCLEOTIDE SEQUENCE [LARGE SCALE GENOMIC DNA]</scope>
    <source>
        <strain evidence="4">KCTC 12907</strain>
    </source>
</reference>
<name>A0ABW2FD85_9BACL</name>
<evidence type="ECO:0000259" key="2">
    <source>
        <dbReference type="SMART" id="SM00458"/>
    </source>
</evidence>
<dbReference type="RefSeq" id="WP_378049250.1">
    <property type="nucleotide sequence ID" value="NZ_JBHMDN010000020.1"/>
</dbReference>
<dbReference type="InterPro" id="IPR036278">
    <property type="entry name" value="Sialidase_sf"/>
</dbReference>
<dbReference type="PANTHER" id="PTHR38792:SF3">
    <property type="entry name" value="BNR_ASP-BOX REPEAT DOMAIN PROTEIN (AFU_ORTHOLOGUE AFUA_7G06430)-RELATED"/>
    <property type="match status" value="1"/>
</dbReference>
<dbReference type="SUPFAM" id="SSF49785">
    <property type="entry name" value="Galactose-binding domain-like"/>
    <property type="match status" value="1"/>
</dbReference>
<dbReference type="InterPro" id="IPR035992">
    <property type="entry name" value="Ricin_B-like_lectins"/>
</dbReference>
<keyword evidence="1" id="KW-0732">Signal</keyword>
<dbReference type="Gene3D" id="2.120.10.10">
    <property type="match status" value="1"/>
</dbReference>
<gene>
    <name evidence="3" type="ORF">ACFQMJ_14785</name>
</gene>
<evidence type="ECO:0000313" key="3">
    <source>
        <dbReference type="EMBL" id="MFC7149788.1"/>
    </source>
</evidence>
<dbReference type="CDD" id="cd00161">
    <property type="entry name" value="beta-trefoil_Ricin-like"/>
    <property type="match status" value="1"/>
</dbReference>
<sequence length="678" mass="71594">MWKKAVRLPLAALIALACFALLLPPPQAYASSVGLAWANQTVTVFSPSSGGVWYPRMVKLSPNEWLLSFDTNAGGGNTRIAVSRTNDGGQTWSAPVTAVSSASGNVGNGQMLVLPGGEIWLAYRLVIQSGSTYDTSLNVRRSADGGRTWSDLPGGLIVSATAGSFKGVWEPHLENINGTIAVLYADDSPAAAGSTGLQNLYMKTWNGSGWGSRLTVSDGVAAGSRDGMPVITRMNDGRYMTVFEASDVPGHPFVIKFKISNDGLNWSGARQTLYVPNGTGKKAGAPFVAKLADGRLIAAFQTDESSANTGDPYTSMHTLISANNGATWEHKTNVFPVSNTTSANWNALMTIDSTRVAAVTSADYPASGVYLKFGYTMTPAQTNLVNNPSFETANIAGWTTYGDDFPQRILLHGANDGVGLPAAHGSYFIGLAGTSGPASAYIGQTVTGLDDGLYTMSARMRSSGGQNSCVMEVKDYGGSIRQAACPVTTAWTQVTIGNIQVSGGKATIGFYASNSASSQWADVDQVEFYRNQMGITSGKTYRLMNPNSEKALEVDAWGTADGANVTIWDDHGGANQQWTLLDSGGGYYRLINVNSGKALEVDAWGTADGSNVIIWTSHGGDNQLWLPIDTGGGSYKLINKHSGKALDVAGSGTANGTNVQIWTDLNNAAQKWKLIQLN</sequence>
<feature type="chain" id="PRO_5046400196" evidence="1">
    <location>
        <begin position="31"/>
        <end position="678"/>
    </location>
</feature>
<dbReference type="PANTHER" id="PTHR38792">
    <property type="entry name" value="BNR/ASP-BOX REPEAT DOMAIN PROTEIN (AFU_ORTHOLOGUE AFUA_7G06430)-RELATED"/>
    <property type="match status" value="1"/>
</dbReference>
<dbReference type="InterPro" id="IPR000772">
    <property type="entry name" value="Ricin_B_lectin"/>
</dbReference>
<organism evidence="3 4">
    <name type="scientific">Cohnella cellulosilytica</name>
    <dbReference type="NCBI Taxonomy" id="986710"/>
    <lineage>
        <taxon>Bacteria</taxon>
        <taxon>Bacillati</taxon>
        <taxon>Bacillota</taxon>
        <taxon>Bacilli</taxon>
        <taxon>Bacillales</taxon>
        <taxon>Paenibacillaceae</taxon>
        <taxon>Cohnella</taxon>
    </lineage>
</organism>
<dbReference type="EMBL" id="JBHTAI010000008">
    <property type="protein sequence ID" value="MFC7149788.1"/>
    <property type="molecule type" value="Genomic_DNA"/>
</dbReference>
<dbReference type="Proteomes" id="UP001596378">
    <property type="component" value="Unassembled WGS sequence"/>
</dbReference>
<proteinExistence type="predicted"/>
<feature type="signal peptide" evidence="1">
    <location>
        <begin position="1"/>
        <end position="30"/>
    </location>
</feature>
<keyword evidence="4" id="KW-1185">Reference proteome</keyword>
<evidence type="ECO:0000256" key="1">
    <source>
        <dbReference type="SAM" id="SignalP"/>
    </source>
</evidence>
<protein>
    <submittedName>
        <fullName evidence="3">RICIN domain-containing protein</fullName>
    </submittedName>
</protein>
<dbReference type="PROSITE" id="PS51257">
    <property type="entry name" value="PROKAR_LIPOPROTEIN"/>
    <property type="match status" value="1"/>
</dbReference>